<evidence type="ECO:0000313" key="1">
    <source>
        <dbReference type="EMBL" id="CAE6441745.1"/>
    </source>
</evidence>
<name>A0A8H3AW41_9AGAM</name>
<dbReference type="EMBL" id="CAJMWS010000403">
    <property type="protein sequence ID" value="CAE6441745.1"/>
    <property type="molecule type" value="Genomic_DNA"/>
</dbReference>
<comment type="caution">
    <text evidence="1">The sequence shown here is derived from an EMBL/GenBank/DDBJ whole genome shotgun (WGS) entry which is preliminary data.</text>
</comment>
<organism evidence="1 2">
    <name type="scientific">Rhizoctonia solani</name>
    <dbReference type="NCBI Taxonomy" id="456999"/>
    <lineage>
        <taxon>Eukaryota</taxon>
        <taxon>Fungi</taxon>
        <taxon>Dikarya</taxon>
        <taxon>Basidiomycota</taxon>
        <taxon>Agaricomycotina</taxon>
        <taxon>Agaricomycetes</taxon>
        <taxon>Cantharellales</taxon>
        <taxon>Ceratobasidiaceae</taxon>
        <taxon>Rhizoctonia</taxon>
    </lineage>
</organism>
<accession>A0A8H3AW41</accession>
<reference evidence="1" key="1">
    <citation type="submission" date="2021-01" db="EMBL/GenBank/DDBJ databases">
        <authorList>
            <person name="Kaushik A."/>
        </authorList>
    </citation>
    <scope>NUCLEOTIDE SEQUENCE</scope>
    <source>
        <strain evidence="1">AG1-1C</strain>
    </source>
</reference>
<sequence>MPIDGNREIVIEQPDEAWLIDPCSTLEGNLETFAHFLNSDALAERRLALRTIATVLCLRGANNWSCAQLLQAVAQNSQKEQLYCSVFKSCKQEIYLLKSTHLWVLAMLKALPCHGYDPLTEASSERFEKVIELLGHEMKAVGLQELENISSTGLNEQDIWGW</sequence>
<dbReference type="Proteomes" id="UP000663846">
    <property type="component" value="Unassembled WGS sequence"/>
</dbReference>
<evidence type="ECO:0000313" key="2">
    <source>
        <dbReference type="Proteomes" id="UP000663846"/>
    </source>
</evidence>
<proteinExistence type="predicted"/>
<protein>
    <submittedName>
        <fullName evidence="1">Uncharacterized protein</fullName>
    </submittedName>
</protein>
<gene>
    <name evidence="1" type="ORF">RDB_LOCUS131077</name>
</gene>
<dbReference type="AlphaFoldDB" id="A0A8H3AW41"/>